<protein>
    <submittedName>
        <fullName evidence="1">Putative transmembrane protein</fullName>
    </submittedName>
</protein>
<dbReference type="PANTHER" id="PTHR23004:SF7">
    <property type="entry name" value="DUF924-DOMAIN-CONTAINING PROTEIN"/>
    <property type="match status" value="1"/>
</dbReference>
<dbReference type="SUPFAM" id="SSF48452">
    <property type="entry name" value="TPR-like"/>
    <property type="match status" value="1"/>
</dbReference>
<dbReference type="InterPro" id="IPR010323">
    <property type="entry name" value="DUF924"/>
</dbReference>
<accession>X5MMH3</accession>
<dbReference type="PANTHER" id="PTHR23004">
    <property type="entry name" value="DOUBLECORTIN DOMAIN CONTAINING 2"/>
    <property type="match status" value="1"/>
</dbReference>
<dbReference type="HOGENOM" id="CLU_065010_2_0_5"/>
<keyword evidence="2" id="KW-1185">Reference proteome</keyword>
<name>X5MMH3_9HYPH</name>
<evidence type="ECO:0000313" key="1">
    <source>
        <dbReference type="EMBL" id="CDO59206.1"/>
    </source>
</evidence>
<dbReference type="Gene3D" id="1.25.40.10">
    <property type="entry name" value="Tetratricopeptide repeat domain"/>
    <property type="match status" value="1"/>
</dbReference>
<gene>
    <name evidence="1" type="ORF">BN1012_Phect992</name>
</gene>
<dbReference type="EMBL" id="HG966617">
    <property type="protein sequence ID" value="CDO59206.1"/>
    <property type="molecule type" value="Genomic_DNA"/>
</dbReference>
<dbReference type="Proteomes" id="UP000032160">
    <property type="component" value="Chromosome I"/>
</dbReference>
<keyword evidence="1" id="KW-0812">Transmembrane</keyword>
<dbReference type="RefSeq" id="WP_043949930.1">
    <property type="nucleotide sequence ID" value="NZ_HG966617.1"/>
</dbReference>
<dbReference type="Gene3D" id="1.20.58.320">
    <property type="entry name" value="TPR-like"/>
    <property type="match status" value="1"/>
</dbReference>
<dbReference type="KEGG" id="pect:BN1012_Phect992"/>
<sequence>MSDVTAHDVVEFWLTAGPKKWFSKDEAFDAEIASRFGDAVVAAGEGHYADWAGTPEGALALVILMDQFPRNLHRGSAKAFAYDARALAVTQQAIADGHDMATDEENRSWFYMPFMHSEALADQERCIELVRERLPKAEDTLKFAILHRDLIARFGRFPHRNILFGRDSTQEEKNYLSSEGAFSG</sequence>
<dbReference type="InterPro" id="IPR011990">
    <property type="entry name" value="TPR-like_helical_dom_sf"/>
</dbReference>
<dbReference type="STRING" id="1458461.BN1012_Phect992"/>
<dbReference type="Pfam" id="PF06041">
    <property type="entry name" value="DUF924"/>
    <property type="match status" value="1"/>
</dbReference>
<reference evidence="1 2" key="1">
    <citation type="journal article" date="2014" name="Front. Genet.">
        <title>Genome and metabolic network of "Candidatus Phaeomarinobacter ectocarpi" Ec32, a new candidate genus of Alphaproteobacteria frequently associated with brown algae.</title>
        <authorList>
            <person name="Dittami S.M."/>
            <person name="Barbeyron T."/>
            <person name="Boyen C."/>
            <person name="Cambefort J."/>
            <person name="Collet G."/>
            <person name="Delage L."/>
            <person name="Gobet A."/>
            <person name="Groisillier A."/>
            <person name="Leblanc C."/>
            <person name="Michel G."/>
            <person name="Scornet D."/>
            <person name="Siegel A."/>
            <person name="Tapia J.E."/>
            <person name="Tonon T."/>
        </authorList>
    </citation>
    <scope>NUCLEOTIDE SEQUENCE [LARGE SCALE GENOMIC DNA]</scope>
    <source>
        <strain evidence="1 2">Ec32</strain>
    </source>
</reference>
<evidence type="ECO:0000313" key="2">
    <source>
        <dbReference type="Proteomes" id="UP000032160"/>
    </source>
</evidence>
<dbReference type="AlphaFoldDB" id="X5MMH3"/>
<keyword evidence="1" id="KW-0472">Membrane</keyword>
<organism evidence="1 2">
    <name type="scientific">Candidatus Phaeomarinibacter ectocarpi</name>
    <dbReference type="NCBI Taxonomy" id="1458461"/>
    <lineage>
        <taxon>Bacteria</taxon>
        <taxon>Pseudomonadati</taxon>
        <taxon>Pseudomonadota</taxon>
        <taxon>Alphaproteobacteria</taxon>
        <taxon>Hyphomicrobiales</taxon>
        <taxon>Parvibaculaceae</taxon>
        <taxon>Candidatus Phaeomarinibacter</taxon>
    </lineage>
</organism>
<proteinExistence type="predicted"/>